<feature type="compositionally biased region" description="Basic and acidic residues" evidence="1">
    <location>
        <begin position="285"/>
        <end position="315"/>
    </location>
</feature>
<dbReference type="KEGG" id="gmx:100820014"/>
<dbReference type="EMBL" id="CM000845">
    <property type="protein sequence ID" value="KRH24250.1"/>
    <property type="molecule type" value="Genomic_DNA"/>
</dbReference>
<evidence type="ECO:0000313" key="4">
    <source>
        <dbReference type="Proteomes" id="UP000008827"/>
    </source>
</evidence>
<dbReference type="OrthoDB" id="48651at2759"/>
<dbReference type="PANTHER" id="PTHR32091">
    <property type="entry name" value="EUKARYOTIC TRANSLATION INITIATION FACTOR 4B"/>
    <property type="match status" value="1"/>
</dbReference>
<dbReference type="Gramene" id="KRH24250">
    <property type="protein sequence ID" value="KRH24250"/>
    <property type="gene ID" value="GLYMA_12G030200"/>
</dbReference>
<dbReference type="Pfam" id="PF06273">
    <property type="entry name" value="eIF-4B"/>
    <property type="match status" value="1"/>
</dbReference>
<feature type="compositionally biased region" description="Basic and acidic residues" evidence="1">
    <location>
        <begin position="340"/>
        <end position="380"/>
    </location>
</feature>
<dbReference type="Proteomes" id="UP000008827">
    <property type="component" value="Chromosome 12"/>
</dbReference>
<proteinExistence type="predicted"/>
<evidence type="ECO:0000313" key="2">
    <source>
        <dbReference type="EMBL" id="KRH24250.1"/>
    </source>
</evidence>
<reference evidence="2 3" key="1">
    <citation type="journal article" date="2010" name="Nature">
        <title>Genome sequence of the palaeopolyploid soybean.</title>
        <authorList>
            <person name="Schmutz J."/>
            <person name="Cannon S.B."/>
            <person name="Schlueter J."/>
            <person name="Ma J."/>
            <person name="Mitros T."/>
            <person name="Nelson W."/>
            <person name="Hyten D.L."/>
            <person name="Song Q."/>
            <person name="Thelen J.J."/>
            <person name="Cheng J."/>
            <person name="Xu D."/>
            <person name="Hellsten U."/>
            <person name="May G.D."/>
            <person name="Yu Y."/>
            <person name="Sakurai T."/>
            <person name="Umezawa T."/>
            <person name="Bhattacharyya M.K."/>
            <person name="Sandhu D."/>
            <person name="Valliyodan B."/>
            <person name="Lindquist E."/>
            <person name="Peto M."/>
            <person name="Grant D."/>
            <person name="Shu S."/>
            <person name="Goodstein D."/>
            <person name="Barry K."/>
            <person name="Futrell-Griggs M."/>
            <person name="Abernathy B."/>
            <person name="Du J."/>
            <person name="Tian Z."/>
            <person name="Zhu L."/>
            <person name="Gill N."/>
            <person name="Joshi T."/>
            <person name="Libault M."/>
            <person name="Sethuraman A."/>
            <person name="Zhang X.-C."/>
            <person name="Shinozaki K."/>
            <person name="Nguyen H.T."/>
            <person name="Wing R.A."/>
            <person name="Cregan P."/>
            <person name="Specht J."/>
            <person name="Grimwood J."/>
            <person name="Rokhsar D."/>
            <person name="Stacey G."/>
            <person name="Shoemaker R.C."/>
            <person name="Jackson S.A."/>
        </authorList>
    </citation>
    <scope>NUCLEOTIDE SEQUENCE [LARGE SCALE GENOMIC DNA]</scope>
    <source>
        <strain evidence="3">cv. Williams 82</strain>
        <tissue evidence="2">Callus</tissue>
    </source>
</reference>
<dbReference type="GO" id="GO:0003729">
    <property type="term" value="F:mRNA binding"/>
    <property type="evidence" value="ECO:0000318"/>
    <property type="project" value="GO_Central"/>
</dbReference>
<keyword evidence="4" id="KW-1185">Reference proteome</keyword>
<evidence type="ECO:0000313" key="3">
    <source>
        <dbReference type="EnsemblPlants" id="KRH24250"/>
    </source>
</evidence>
<organism evidence="3">
    <name type="scientific">Glycine max</name>
    <name type="common">Soybean</name>
    <name type="synonym">Glycine hispida</name>
    <dbReference type="NCBI Taxonomy" id="3847"/>
    <lineage>
        <taxon>Eukaryota</taxon>
        <taxon>Viridiplantae</taxon>
        <taxon>Streptophyta</taxon>
        <taxon>Embryophyta</taxon>
        <taxon>Tracheophyta</taxon>
        <taxon>Spermatophyta</taxon>
        <taxon>Magnoliopsida</taxon>
        <taxon>eudicotyledons</taxon>
        <taxon>Gunneridae</taxon>
        <taxon>Pentapetalae</taxon>
        <taxon>rosids</taxon>
        <taxon>fabids</taxon>
        <taxon>Fabales</taxon>
        <taxon>Fabaceae</taxon>
        <taxon>Papilionoideae</taxon>
        <taxon>50 kb inversion clade</taxon>
        <taxon>NPAAA clade</taxon>
        <taxon>indigoferoid/millettioid clade</taxon>
        <taxon>Phaseoleae</taxon>
        <taxon>Glycine</taxon>
        <taxon>Glycine subgen. Soja</taxon>
    </lineage>
</organism>
<dbReference type="OMA" id="IDDWGAG"/>
<feature type="compositionally biased region" description="Basic and acidic residues" evidence="1">
    <location>
        <begin position="170"/>
        <end position="189"/>
    </location>
</feature>
<reference evidence="2" key="3">
    <citation type="submission" date="2018-07" db="EMBL/GenBank/DDBJ databases">
        <title>WGS assembly of Glycine max.</title>
        <authorList>
            <person name="Schmutz J."/>
            <person name="Cannon S."/>
            <person name="Schlueter J."/>
            <person name="Ma J."/>
            <person name="Mitros T."/>
            <person name="Nelson W."/>
            <person name="Hyten D."/>
            <person name="Song Q."/>
            <person name="Thelen J."/>
            <person name="Cheng J."/>
            <person name="Xu D."/>
            <person name="Hellsten U."/>
            <person name="May G."/>
            <person name="Yu Y."/>
            <person name="Sakurai T."/>
            <person name="Umezawa T."/>
            <person name="Bhattacharyya M."/>
            <person name="Sandhu D."/>
            <person name="Valliyodan B."/>
            <person name="Lindquist E."/>
            <person name="Peto M."/>
            <person name="Grant D."/>
            <person name="Shu S."/>
            <person name="Goodstein D."/>
            <person name="Barry K."/>
            <person name="Futrell-Griggs M."/>
            <person name="Abernathy B."/>
            <person name="Du J."/>
            <person name="Tian Z."/>
            <person name="Zhu L."/>
            <person name="Gill N."/>
            <person name="Joshi T."/>
            <person name="Libault M."/>
            <person name="Sethuraman A."/>
            <person name="Zhang X."/>
            <person name="Shinozaki K."/>
            <person name="Nguyen H."/>
            <person name="Wing R."/>
            <person name="Cregan P."/>
            <person name="Specht J."/>
            <person name="Grimwood J."/>
            <person name="Rokhsar D."/>
            <person name="Stacey G."/>
            <person name="Shoemaker R."/>
            <person name="Jackson S."/>
        </authorList>
    </citation>
    <scope>NUCLEOTIDE SEQUENCE</scope>
    <source>
        <tissue evidence="2">Callus</tissue>
    </source>
</reference>
<accession>I1LPN1</accession>
<dbReference type="GO" id="GO:0003743">
    <property type="term" value="F:translation initiation factor activity"/>
    <property type="evidence" value="ECO:0000318"/>
    <property type="project" value="GO_Central"/>
</dbReference>
<reference evidence="3" key="2">
    <citation type="submission" date="2018-02" db="UniProtKB">
        <authorList>
            <consortium name="EnsemblPlants"/>
        </authorList>
    </citation>
    <scope>IDENTIFICATION</scope>
    <source>
        <strain evidence="3">Williams 82</strain>
    </source>
</reference>
<feature type="compositionally biased region" description="Low complexity" evidence="1">
    <location>
        <begin position="241"/>
        <end position="250"/>
    </location>
</feature>
<name>I1LPN1_SOYBN</name>
<dbReference type="EnsemblPlants" id="KRH24250">
    <property type="protein sequence ID" value="KRH24250"/>
    <property type="gene ID" value="GLYMA_12G030200"/>
</dbReference>
<dbReference type="AlphaFoldDB" id="I1LPN1"/>
<sequence>MAATVSSAWSKPGAWALDSEEHEAELLQQNNNNPNDKPLADFPSLAAAAATKPKKKKAQTYSLAEFTAKPDSAFADQDPVVLPTGPRQRTAEELDRTRLGGGFRNYGDRPNRNNSSGGDESSNSRWGSSRVSDEPRRNGFGARDSNRELPPSRADETDNWAAAKKPSGGFERRERDKGGFFDSQSRADESDSWVSNKSFVPSEGRRFGSNGGGFERERRVVGFGSSGGADSDNWNTKKGESNVGSESVGGRPKLVLQPRTVSVSDEGVDGNNAGKPKGVNPFGEARPREQVLAEKGQDWKKIDEQLESVKIKEASGGDGFGKRGFGSSNGGGGRATLPESRTERSWRKPQFDDDRPKSAEKVEDEPDQKKEVEDEHVEKN</sequence>
<gene>
    <name evidence="3" type="primary">LOC100820014</name>
    <name evidence="2" type="ORF">GLYMA_12G030200</name>
</gene>
<protein>
    <submittedName>
        <fullName evidence="2 3">Uncharacterized protein</fullName>
    </submittedName>
</protein>
<feature type="compositionally biased region" description="Basic and acidic residues" evidence="1">
    <location>
        <begin position="89"/>
        <end position="98"/>
    </location>
</feature>
<dbReference type="RefSeq" id="XP_003540800.1">
    <property type="nucleotide sequence ID" value="XM_003540752.3"/>
</dbReference>
<dbReference type="InterPro" id="IPR010433">
    <property type="entry name" value="EIF-4B_pln"/>
</dbReference>
<feature type="region of interest" description="Disordered" evidence="1">
    <location>
        <begin position="1"/>
        <end position="380"/>
    </location>
</feature>
<dbReference type="STRING" id="3847.I1LPN1"/>
<dbReference type="PANTHER" id="PTHR32091:SF17">
    <property type="entry name" value="EUKARYOTIC TRANSLATION INITIATION FACTOR 4B3"/>
    <property type="match status" value="1"/>
</dbReference>
<dbReference type="HOGENOM" id="CLU_028368_1_0_1"/>
<feature type="compositionally biased region" description="Gly residues" evidence="1">
    <location>
        <begin position="316"/>
        <end position="334"/>
    </location>
</feature>
<evidence type="ECO:0000256" key="1">
    <source>
        <dbReference type="SAM" id="MobiDB-lite"/>
    </source>
</evidence>
<feature type="compositionally biased region" description="Low complexity" evidence="1">
    <location>
        <begin position="112"/>
        <end position="130"/>
    </location>
</feature>
<dbReference type="PaxDb" id="3847-GLYMA12G03400.1"/>
<dbReference type="eggNOG" id="ENOG502QWFU">
    <property type="taxonomic scope" value="Eukaryota"/>
</dbReference>
<dbReference type="GeneID" id="100820014"/>